<gene>
    <name evidence="1" type="ORF">BDN72DRAFT_278712</name>
</gene>
<dbReference type="EMBL" id="ML208483">
    <property type="protein sequence ID" value="TFK64240.1"/>
    <property type="molecule type" value="Genomic_DNA"/>
</dbReference>
<proteinExistence type="predicted"/>
<reference evidence="1 2" key="1">
    <citation type="journal article" date="2019" name="Nat. Ecol. Evol.">
        <title>Megaphylogeny resolves global patterns of mushroom evolution.</title>
        <authorList>
            <person name="Varga T."/>
            <person name="Krizsan K."/>
            <person name="Foldi C."/>
            <person name="Dima B."/>
            <person name="Sanchez-Garcia M."/>
            <person name="Sanchez-Ramirez S."/>
            <person name="Szollosi G.J."/>
            <person name="Szarkandi J.G."/>
            <person name="Papp V."/>
            <person name="Albert L."/>
            <person name="Andreopoulos W."/>
            <person name="Angelini C."/>
            <person name="Antonin V."/>
            <person name="Barry K.W."/>
            <person name="Bougher N.L."/>
            <person name="Buchanan P."/>
            <person name="Buyck B."/>
            <person name="Bense V."/>
            <person name="Catcheside P."/>
            <person name="Chovatia M."/>
            <person name="Cooper J."/>
            <person name="Damon W."/>
            <person name="Desjardin D."/>
            <person name="Finy P."/>
            <person name="Geml J."/>
            <person name="Haridas S."/>
            <person name="Hughes K."/>
            <person name="Justo A."/>
            <person name="Karasinski D."/>
            <person name="Kautmanova I."/>
            <person name="Kiss B."/>
            <person name="Kocsube S."/>
            <person name="Kotiranta H."/>
            <person name="LaButti K.M."/>
            <person name="Lechner B.E."/>
            <person name="Liimatainen K."/>
            <person name="Lipzen A."/>
            <person name="Lukacs Z."/>
            <person name="Mihaltcheva S."/>
            <person name="Morgado L.N."/>
            <person name="Niskanen T."/>
            <person name="Noordeloos M.E."/>
            <person name="Ohm R.A."/>
            <person name="Ortiz-Santana B."/>
            <person name="Ovrebo C."/>
            <person name="Racz N."/>
            <person name="Riley R."/>
            <person name="Savchenko A."/>
            <person name="Shiryaev A."/>
            <person name="Soop K."/>
            <person name="Spirin V."/>
            <person name="Szebenyi C."/>
            <person name="Tomsovsky M."/>
            <person name="Tulloss R.E."/>
            <person name="Uehling J."/>
            <person name="Grigoriev I.V."/>
            <person name="Vagvolgyi C."/>
            <person name="Papp T."/>
            <person name="Martin F.M."/>
            <person name="Miettinen O."/>
            <person name="Hibbett D.S."/>
            <person name="Nagy L.G."/>
        </authorList>
    </citation>
    <scope>NUCLEOTIDE SEQUENCE [LARGE SCALE GENOMIC DNA]</scope>
    <source>
        <strain evidence="1 2">NL-1719</strain>
    </source>
</reference>
<evidence type="ECO:0000313" key="2">
    <source>
        <dbReference type="Proteomes" id="UP000308600"/>
    </source>
</evidence>
<sequence length="697" mass="78401">MRFQWLLSLGPSKFLKRKPSSAEIWPTIGYLNLSPFPLEIWLEILALLPPSSAAALSLTCRSLGWVSQPYIFRHISFKPILVPSKHAQYIDRLNRRLSFFTSPRIAKGIRECTISYARGEKPNAQEVPIEGALGLIVDALSNFPHLRKLILRSLMLEKRQMEIVEGLKLHYLEMQSCQYRGDNEDGDEEMTEDLHWDDSTTTPCSSLRSIICNTERRQDPTSHLILSRVMNPLTLGQLIVGPSNSDFILSTLASSSTPFNNILNLELPIESMLSHHIFSALEHCPSVTRLALRYYDVSPRRRLRSIPSHILPKLHTYDGPHRYATLLAKDRCLEDITLRTFDNFSSMCDPGRLCEILKKLGKDVKTLDLVTVNTLSKELLVTILMCFPELKALSVNAHPRMFPRCLYPEMVERAFEGVHEGGEMVKELASGHDDESETENGGMVGVLLGGAAAITTPVHTEGGGLAPPPSLADPSYTNPSTSSAPVQLPPLYKIIERNPSIPGCHSLTSLTIGMQFQRSSDSSKIEKTVLELIQGMRRACPSLKKVKIWYWKYPKPQWIGWKKVGEDIGHSTSSLPLGSGNSGFDSHTGMMGAGDGHLTTKRHSGSAISDILEGRWRDAWEHVEMRRWQSRKCVGLWKDVDGRMDDSDDISDSGEESGVRIDIGRSMNVNRRLYRDLRRSGGPANRWLRRTLMRREE</sequence>
<dbReference type="Proteomes" id="UP000308600">
    <property type="component" value="Unassembled WGS sequence"/>
</dbReference>
<protein>
    <submittedName>
        <fullName evidence="1">Uncharacterized protein</fullName>
    </submittedName>
</protein>
<keyword evidence="2" id="KW-1185">Reference proteome</keyword>
<accession>A0ACD3AER8</accession>
<organism evidence="1 2">
    <name type="scientific">Pluteus cervinus</name>
    <dbReference type="NCBI Taxonomy" id="181527"/>
    <lineage>
        <taxon>Eukaryota</taxon>
        <taxon>Fungi</taxon>
        <taxon>Dikarya</taxon>
        <taxon>Basidiomycota</taxon>
        <taxon>Agaricomycotina</taxon>
        <taxon>Agaricomycetes</taxon>
        <taxon>Agaricomycetidae</taxon>
        <taxon>Agaricales</taxon>
        <taxon>Pluteineae</taxon>
        <taxon>Pluteaceae</taxon>
        <taxon>Pluteus</taxon>
    </lineage>
</organism>
<evidence type="ECO:0000313" key="1">
    <source>
        <dbReference type="EMBL" id="TFK64240.1"/>
    </source>
</evidence>
<name>A0ACD3AER8_9AGAR</name>